<dbReference type="AlphaFoldDB" id="W3WUZ2"/>
<reference evidence="5" key="1">
    <citation type="journal article" date="2015" name="BMC Genomics">
        <title>Genomic and transcriptomic analysis of the endophytic fungus Pestalotiopsis fici reveals its lifestyle and high potential for synthesis of natural products.</title>
        <authorList>
            <person name="Wang X."/>
            <person name="Zhang X."/>
            <person name="Liu L."/>
            <person name="Xiang M."/>
            <person name="Wang W."/>
            <person name="Sun X."/>
            <person name="Che Y."/>
            <person name="Guo L."/>
            <person name="Liu G."/>
            <person name="Guo L."/>
            <person name="Wang C."/>
            <person name="Yin W.B."/>
            <person name="Stadler M."/>
            <person name="Zhang X."/>
            <person name="Liu X."/>
        </authorList>
    </citation>
    <scope>NUCLEOTIDE SEQUENCE [LARGE SCALE GENOMIC DNA]</scope>
    <source>
        <strain evidence="5">W106-1 / CGMCC3.15140</strain>
    </source>
</reference>
<evidence type="ECO:0000313" key="4">
    <source>
        <dbReference type="EMBL" id="ETS77634.1"/>
    </source>
</evidence>
<accession>W3WUZ2</accession>
<dbReference type="KEGG" id="pfy:PFICI_09696"/>
<dbReference type="Proteomes" id="UP000030651">
    <property type="component" value="Unassembled WGS sequence"/>
</dbReference>
<dbReference type="InParanoid" id="W3WUZ2"/>
<dbReference type="EMBL" id="KI912115">
    <property type="protein sequence ID" value="ETS77634.1"/>
    <property type="molecule type" value="Genomic_DNA"/>
</dbReference>
<dbReference type="Pfam" id="PF07876">
    <property type="entry name" value="Dabb"/>
    <property type="match status" value="1"/>
</dbReference>
<gene>
    <name evidence="4" type="ORF">PFICI_09696</name>
</gene>
<feature type="domain" description="Stress-response A/B barrel" evidence="3">
    <location>
        <begin position="37"/>
        <end position="138"/>
    </location>
</feature>
<dbReference type="eggNOG" id="ENOG502S73V">
    <property type="taxonomic scope" value="Eukaryota"/>
</dbReference>
<dbReference type="Gene3D" id="3.30.70.100">
    <property type="match status" value="1"/>
</dbReference>
<dbReference type="GeneID" id="19274709"/>
<comment type="subunit">
    <text evidence="1">Homodimer.</text>
</comment>
<dbReference type="OrthoDB" id="1601230at2759"/>
<dbReference type="SMART" id="SM00886">
    <property type="entry name" value="Dabb"/>
    <property type="match status" value="1"/>
</dbReference>
<dbReference type="RefSeq" id="XP_007836468.1">
    <property type="nucleotide sequence ID" value="XM_007838277.1"/>
</dbReference>
<evidence type="ECO:0000256" key="2">
    <source>
        <dbReference type="SAM" id="SignalP"/>
    </source>
</evidence>
<organism evidence="4 5">
    <name type="scientific">Pestalotiopsis fici (strain W106-1 / CGMCC3.15140)</name>
    <dbReference type="NCBI Taxonomy" id="1229662"/>
    <lineage>
        <taxon>Eukaryota</taxon>
        <taxon>Fungi</taxon>
        <taxon>Dikarya</taxon>
        <taxon>Ascomycota</taxon>
        <taxon>Pezizomycotina</taxon>
        <taxon>Sordariomycetes</taxon>
        <taxon>Xylariomycetidae</taxon>
        <taxon>Amphisphaeriales</taxon>
        <taxon>Sporocadaceae</taxon>
        <taxon>Pestalotiopsis</taxon>
    </lineage>
</organism>
<dbReference type="PANTHER" id="PTHR33178">
    <property type="match status" value="1"/>
</dbReference>
<name>W3WUZ2_PESFW</name>
<dbReference type="PROSITE" id="PS51502">
    <property type="entry name" value="S_R_A_B_BARREL"/>
    <property type="match status" value="1"/>
</dbReference>
<dbReference type="InterPro" id="IPR044662">
    <property type="entry name" value="HS1/DABB1-like"/>
</dbReference>
<dbReference type="InterPro" id="IPR011008">
    <property type="entry name" value="Dimeric_a/b-barrel"/>
</dbReference>
<keyword evidence="5" id="KW-1185">Reference proteome</keyword>
<proteinExistence type="predicted"/>
<dbReference type="InterPro" id="IPR013097">
    <property type="entry name" value="Dabb"/>
</dbReference>
<dbReference type="HOGENOM" id="CLU_080664_2_0_1"/>
<dbReference type="OMA" id="QMAGRNI"/>
<feature type="chain" id="PRO_5004834250" description="Stress-response A/B barrel domain-containing protein" evidence="2">
    <location>
        <begin position="22"/>
        <end position="155"/>
    </location>
</feature>
<feature type="signal peptide" evidence="2">
    <location>
        <begin position="1"/>
        <end position="21"/>
    </location>
</feature>
<dbReference type="SUPFAM" id="SSF54909">
    <property type="entry name" value="Dimeric alpha+beta barrel"/>
    <property type="match status" value="1"/>
</dbReference>
<protein>
    <recommendedName>
        <fullName evidence="3">Stress-response A/B barrel domain-containing protein</fullName>
    </recommendedName>
</protein>
<evidence type="ECO:0000313" key="5">
    <source>
        <dbReference type="Proteomes" id="UP000030651"/>
    </source>
</evidence>
<evidence type="ECO:0000256" key="1">
    <source>
        <dbReference type="ARBA" id="ARBA00011738"/>
    </source>
</evidence>
<evidence type="ECO:0000259" key="3">
    <source>
        <dbReference type="PROSITE" id="PS51502"/>
    </source>
</evidence>
<keyword evidence="2" id="KW-0732">Signal</keyword>
<sequence>MQFKQLLFTAIGALMASTATAAPTNAAPAIRQTDTQVTHFVSFEFLANQTQSDIDDVITRFLSLKDNCKKPDGSTYILTVSGGTNNSPTDRNGGFTHAWTNTFSSLDDRNYYLFEDPYHLAFEADMVYHLQDAFAFDFLPSTYQTLEELEIEGLD</sequence>
<dbReference type="PANTHER" id="PTHR33178:SF10">
    <property type="entry name" value="STRESS-RESPONSE A_B BARREL DOMAIN-CONTAINING PROTEIN"/>
    <property type="match status" value="1"/>
</dbReference>